<sequence>MSLCTVSAQMVVYAVIQACFALSSCGKWVETSDDFDLERFSDKLIKIFTDSQKEEGDDWATDTLKYYTAEVLKPKPKDDDNEEIDDDDDKSILDRQRRQRIKQR</sequence>
<accession>A0A284QRX9</accession>
<dbReference type="InterPro" id="IPR046521">
    <property type="entry name" value="DUF6698"/>
</dbReference>
<dbReference type="Proteomes" id="UP000219338">
    <property type="component" value="Unassembled WGS sequence"/>
</dbReference>
<evidence type="ECO:0000313" key="3">
    <source>
        <dbReference type="EMBL" id="SJK99232.1"/>
    </source>
</evidence>
<dbReference type="Pfam" id="PF20414">
    <property type="entry name" value="DUF6698"/>
    <property type="match status" value="1"/>
</dbReference>
<proteinExistence type="predicted"/>
<keyword evidence="2" id="KW-0732">Signal</keyword>
<evidence type="ECO:0000256" key="1">
    <source>
        <dbReference type="SAM" id="MobiDB-lite"/>
    </source>
</evidence>
<dbReference type="OrthoDB" id="3160134at2759"/>
<dbReference type="EMBL" id="FUEG01000002">
    <property type="protein sequence ID" value="SJK99232.1"/>
    <property type="molecule type" value="Genomic_DNA"/>
</dbReference>
<keyword evidence="4" id="KW-1185">Reference proteome</keyword>
<evidence type="ECO:0000256" key="2">
    <source>
        <dbReference type="SAM" id="SignalP"/>
    </source>
</evidence>
<dbReference type="STRING" id="47428.A0A284QRX9"/>
<name>A0A284QRX9_ARMOS</name>
<reference evidence="4" key="1">
    <citation type="journal article" date="2017" name="Nat. Ecol. Evol.">
        <title>Genome expansion and lineage-specific genetic innovations in the forest pathogenic fungi Armillaria.</title>
        <authorList>
            <person name="Sipos G."/>
            <person name="Prasanna A.N."/>
            <person name="Walter M.C."/>
            <person name="O'Connor E."/>
            <person name="Balint B."/>
            <person name="Krizsan K."/>
            <person name="Kiss B."/>
            <person name="Hess J."/>
            <person name="Varga T."/>
            <person name="Slot J."/>
            <person name="Riley R."/>
            <person name="Boka B."/>
            <person name="Rigling D."/>
            <person name="Barry K."/>
            <person name="Lee J."/>
            <person name="Mihaltcheva S."/>
            <person name="LaButti K."/>
            <person name="Lipzen A."/>
            <person name="Waldron R."/>
            <person name="Moloney N.M."/>
            <person name="Sperisen C."/>
            <person name="Kredics L."/>
            <person name="Vagvoelgyi C."/>
            <person name="Patrignani A."/>
            <person name="Fitzpatrick D."/>
            <person name="Nagy I."/>
            <person name="Doyle S."/>
            <person name="Anderson J.B."/>
            <person name="Grigoriev I.V."/>
            <person name="Gueldener U."/>
            <person name="Muensterkoetter M."/>
            <person name="Nagy L.G."/>
        </authorList>
    </citation>
    <scope>NUCLEOTIDE SEQUENCE [LARGE SCALE GENOMIC DNA]</scope>
    <source>
        <strain evidence="4">C18/9</strain>
    </source>
</reference>
<feature type="chain" id="PRO_5013035345" evidence="2">
    <location>
        <begin position="22"/>
        <end position="104"/>
    </location>
</feature>
<feature type="signal peptide" evidence="2">
    <location>
        <begin position="1"/>
        <end position="21"/>
    </location>
</feature>
<protein>
    <submittedName>
        <fullName evidence="3">Uncharacterized protein</fullName>
    </submittedName>
</protein>
<evidence type="ECO:0000313" key="4">
    <source>
        <dbReference type="Proteomes" id="UP000219338"/>
    </source>
</evidence>
<dbReference type="AlphaFoldDB" id="A0A284QRX9"/>
<feature type="region of interest" description="Disordered" evidence="1">
    <location>
        <begin position="75"/>
        <end position="104"/>
    </location>
</feature>
<feature type="compositionally biased region" description="Acidic residues" evidence="1">
    <location>
        <begin position="79"/>
        <end position="89"/>
    </location>
</feature>
<gene>
    <name evidence="3" type="ORF">ARMOST_02523</name>
</gene>
<organism evidence="3 4">
    <name type="scientific">Armillaria ostoyae</name>
    <name type="common">Armillaria root rot fungus</name>
    <dbReference type="NCBI Taxonomy" id="47428"/>
    <lineage>
        <taxon>Eukaryota</taxon>
        <taxon>Fungi</taxon>
        <taxon>Dikarya</taxon>
        <taxon>Basidiomycota</taxon>
        <taxon>Agaricomycotina</taxon>
        <taxon>Agaricomycetes</taxon>
        <taxon>Agaricomycetidae</taxon>
        <taxon>Agaricales</taxon>
        <taxon>Marasmiineae</taxon>
        <taxon>Physalacriaceae</taxon>
        <taxon>Armillaria</taxon>
    </lineage>
</organism>